<sequence length="336" mass="36515">MENLLQGIRKRNRRIRLLRLLFLILVLVASFLILSFGDKTYSFSQLINICLDKTNNPASFVIFELRIPRLVAGISAGFSFALAGFVFQTMLRNPLASPDIIGVTSGSSLAAVICIAFLKTNKYTTGLISTIAGISVALAIFFLSKKDGFSTSKLVLIGIGFQAMLRAMISFVLLKSSKYDLGEVMRWLNGSLSYAKLNDLSFMVITSFIISIMILTYKKRLEILELGDSYSQCLGINPDLSRMILILLSVSLTAFSTSVTGPIACISFISGPIALGLGKKKDPILTGLVGICLVLASDLLSTNFLPARYPVGVVTGLIGAPYLLYLIIKINKRSAI</sequence>
<dbReference type="SUPFAM" id="SSF81345">
    <property type="entry name" value="ABC transporter involved in vitamin B12 uptake, BtuC"/>
    <property type="match status" value="1"/>
</dbReference>
<dbReference type="GO" id="GO:0005886">
    <property type="term" value="C:plasma membrane"/>
    <property type="evidence" value="ECO:0007669"/>
    <property type="project" value="UniProtKB-SubCell"/>
</dbReference>
<reference evidence="9 10" key="1">
    <citation type="submission" date="2018-06" db="EMBL/GenBank/DDBJ databases">
        <authorList>
            <consortium name="Pathogen Informatics"/>
            <person name="Doyle S."/>
        </authorList>
    </citation>
    <scope>NUCLEOTIDE SEQUENCE [LARGE SCALE GENOMIC DNA]</scope>
    <source>
        <strain evidence="9 10">NCTC9810</strain>
    </source>
</reference>
<feature type="transmembrane region" description="Helical" evidence="8">
    <location>
        <begin position="155"/>
        <end position="174"/>
    </location>
</feature>
<dbReference type="Pfam" id="PF01032">
    <property type="entry name" value="FecCD"/>
    <property type="match status" value="1"/>
</dbReference>
<name>A0A380WTP9_9FIRM</name>
<feature type="transmembrane region" description="Helical" evidence="8">
    <location>
        <begin position="99"/>
        <end position="118"/>
    </location>
</feature>
<feature type="transmembrane region" description="Helical" evidence="8">
    <location>
        <begin position="307"/>
        <end position="328"/>
    </location>
</feature>
<proteinExistence type="inferred from homology"/>
<dbReference type="Gene3D" id="1.10.3470.10">
    <property type="entry name" value="ABC transporter involved in vitamin B12 uptake, BtuC"/>
    <property type="match status" value="1"/>
</dbReference>
<keyword evidence="7 8" id="KW-0472">Membrane</keyword>
<dbReference type="RefSeq" id="WP_115595174.1">
    <property type="nucleotide sequence ID" value="NZ_UFTA01000002.1"/>
</dbReference>
<comment type="similarity">
    <text evidence="2">Belongs to the binding-protein-dependent transport system permease family. FecCD subfamily.</text>
</comment>
<feature type="transmembrane region" description="Helical" evidence="8">
    <location>
        <begin position="261"/>
        <end position="277"/>
    </location>
</feature>
<keyword evidence="3" id="KW-0813">Transport</keyword>
<keyword evidence="5 8" id="KW-0812">Transmembrane</keyword>
<feature type="transmembrane region" description="Helical" evidence="8">
    <location>
        <begin position="20"/>
        <end position="37"/>
    </location>
</feature>
<dbReference type="PANTHER" id="PTHR30472">
    <property type="entry name" value="FERRIC ENTEROBACTIN TRANSPORT SYSTEM PERMEASE PROTEIN"/>
    <property type="match status" value="1"/>
</dbReference>
<evidence type="ECO:0000256" key="5">
    <source>
        <dbReference type="ARBA" id="ARBA00022692"/>
    </source>
</evidence>
<dbReference type="CDD" id="cd06550">
    <property type="entry name" value="TM_ABC_iron-siderophores_like"/>
    <property type="match status" value="1"/>
</dbReference>
<dbReference type="PANTHER" id="PTHR30472:SF24">
    <property type="entry name" value="FERRIC ENTEROBACTIN TRANSPORT SYSTEM PERMEASE PROTEIN FEPG"/>
    <property type="match status" value="1"/>
</dbReference>
<evidence type="ECO:0000313" key="9">
    <source>
        <dbReference type="EMBL" id="SUU92348.1"/>
    </source>
</evidence>
<dbReference type="InterPro" id="IPR037294">
    <property type="entry name" value="ABC_BtuC-like"/>
</dbReference>
<evidence type="ECO:0000256" key="2">
    <source>
        <dbReference type="ARBA" id="ARBA00007935"/>
    </source>
</evidence>
<comment type="subcellular location">
    <subcellularLocation>
        <location evidence="1">Cell membrane</location>
        <topology evidence="1">Multi-pass membrane protein</topology>
    </subcellularLocation>
</comment>
<evidence type="ECO:0000256" key="3">
    <source>
        <dbReference type="ARBA" id="ARBA00022448"/>
    </source>
</evidence>
<keyword evidence="4" id="KW-1003">Cell membrane</keyword>
<gene>
    <name evidence="9" type="primary">yfhA</name>
    <name evidence="9" type="ORF">NCTC9810_00676</name>
</gene>
<evidence type="ECO:0000256" key="6">
    <source>
        <dbReference type="ARBA" id="ARBA00022989"/>
    </source>
</evidence>
<feature type="transmembrane region" description="Helical" evidence="8">
    <location>
        <begin position="67"/>
        <end position="87"/>
    </location>
</feature>
<dbReference type="GO" id="GO:0022857">
    <property type="term" value="F:transmembrane transporter activity"/>
    <property type="evidence" value="ECO:0007669"/>
    <property type="project" value="InterPro"/>
</dbReference>
<keyword evidence="6 8" id="KW-1133">Transmembrane helix</keyword>
<organism evidence="9 10">
    <name type="scientific">Anaerococcus octavius</name>
    <dbReference type="NCBI Taxonomy" id="54007"/>
    <lineage>
        <taxon>Bacteria</taxon>
        <taxon>Bacillati</taxon>
        <taxon>Bacillota</taxon>
        <taxon>Tissierellia</taxon>
        <taxon>Tissierellales</taxon>
        <taxon>Peptoniphilaceae</taxon>
        <taxon>Anaerococcus</taxon>
    </lineage>
</organism>
<dbReference type="GO" id="GO:0033214">
    <property type="term" value="P:siderophore-iron import into cell"/>
    <property type="evidence" value="ECO:0007669"/>
    <property type="project" value="TreeGrafter"/>
</dbReference>
<dbReference type="OrthoDB" id="9792889at2"/>
<evidence type="ECO:0000256" key="4">
    <source>
        <dbReference type="ARBA" id="ARBA00022475"/>
    </source>
</evidence>
<evidence type="ECO:0000313" key="10">
    <source>
        <dbReference type="Proteomes" id="UP000255124"/>
    </source>
</evidence>
<feature type="transmembrane region" description="Helical" evidence="8">
    <location>
        <begin position="124"/>
        <end position="143"/>
    </location>
</feature>
<dbReference type="AlphaFoldDB" id="A0A380WTP9"/>
<feature type="transmembrane region" description="Helical" evidence="8">
    <location>
        <begin position="194"/>
        <end position="215"/>
    </location>
</feature>
<evidence type="ECO:0000256" key="8">
    <source>
        <dbReference type="SAM" id="Phobius"/>
    </source>
</evidence>
<accession>A0A380WTP9</accession>
<dbReference type="Proteomes" id="UP000255124">
    <property type="component" value="Unassembled WGS sequence"/>
</dbReference>
<dbReference type="EMBL" id="UFTA01000002">
    <property type="protein sequence ID" value="SUU92348.1"/>
    <property type="molecule type" value="Genomic_DNA"/>
</dbReference>
<evidence type="ECO:0000256" key="1">
    <source>
        <dbReference type="ARBA" id="ARBA00004651"/>
    </source>
</evidence>
<feature type="transmembrane region" description="Helical" evidence="8">
    <location>
        <begin position="284"/>
        <end position="301"/>
    </location>
</feature>
<protein>
    <submittedName>
        <fullName evidence="9">Probable siderophore transport system permease protein yfhA</fullName>
    </submittedName>
</protein>
<dbReference type="InterPro" id="IPR000522">
    <property type="entry name" value="ABC_transptr_permease_BtuC"/>
</dbReference>
<evidence type="ECO:0000256" key="7">
    <source>
        <dbReference type="ARBA" id="ARBA00023136"/>
    </source>
</evidence>